<evidence type="ECO:0000313" key="9">
    <source>
        <dbReference type="EMBL" id="PIK39470.1"/>
    </source>
</evidence>
<dbReference type="CDD" id="cd14687">
    <property type="entry name" value="bZIP_ATF2"/>
    <property type="match status" value="1"/>
</dbReference>
<dbReference type="SUPFAM" id="SSF57959">
    <property type="entry name" value="Leucine zipper domain"/>
    <property type="match status" value="1"/>
</dbReference>
<keyword evidence="2" id="KW-0805">Transcription regulation</keyword>
<dbReference type="InterPro" id="IPR004827">
    <property type="entry name" value="bZIP"/>
</dbReference>
<sequence length="237" mass="26221">MSNAFTLLPSIHCKLLAFDHHGSTADQATGWSTDSCRTKHCSQPICSSASGHLGKPEQQQDALKSTIEQLDASTGGKRAIKEDEGAATRAISSHQAGNTNVTVVAPNSMEETIEAAQIGGTKRRSSDDDDPEMKRQKFLERNRAAAAMRCREKKQWVVNLESKAENLTVTNVKLNNEVLKLKNEVAQLKQLLLAHKDCPVTQMQQRNHRIGKFFTVSKNRSLHGRTGPKLSLKYQEC</sequence>
<proteinExistence type="predicted"/>
<feature type="region of interest" description="Disordered" evidence="7">
    <location>
        <begin position="71"/>
        <end position="109"/>
    </location>
</feature>
<dbReference type="InterPro" id="IPR046347">
    <property type="entry name" value="bZIP_sf"/>
</dbReference>
<dbReference type="Gene3D" id="1.20.5.170">
    <property type="match status" value="1"/>
</dbReference>
<keyword evidence="3" id="KW-0238">DNA-binding</keyword>
<dbReference type="SMART" id="SM00338">
    <property type="entry name" value="BRLZ"/>
    <property type="match status" value="1"/>
</dbReference>
<evidence type="ECO:0000256" key="3">
    <source>
        <dbReference type="ARBA" id="ARBA00023125"/>
    </source>
</evidence>
<dbReference type="InterPro" id="IPR051027">
    <property type="entry name" value="bZIP_transcription_factors"/>
</dbReference>
<comment type="caution">
    <text evidence="9">The sequence shown here is derived from an EMBL/GenBank/DDBJ whole genome shotgun (WGS) entry which is preliminary data.</text>
</comment>
<dbReference type="GO" id="GO:0003677">
    <property type="term" value="F:DNA binding"/>
    <property type="evidence" value="ECO:0007669"/>
    <property type="project" value="UniProtKB-KW"/>
</dbReference>
<reference evidence="9 10" key="1">
    <citation type="journal article" date="2017" name="PLoS Biol.">
        <title>The sea cucumber genome provides insights into morphological evolution and visceral regeneration.</title>
        <authorList>
            <person name="Zhang X."/>
            <person name="Sun L."/>
            <person name="Yuan J."/>
            <person name="Sun Y."/>
            <person name="Gao Y."/>
            <person name="Zhang L."/>
            <person name="Li S."/>
            <person name="Dai H."/>
            <person name="Hamel J.F."/>
            <person name="Liu C."/>
            <person name="Yu Y."/>
            <person name="Liu S."/>
            <person name="Lin W."/>
            <person name="Guo K."/>
            <person name="Jin S."/>
            <person name="Xu P."/>
            <person name="Storey K.B."/>
            <person name="Huan P."/>
            <person name="Zhang T."/>
            <person name="Zhou Y."/>
            <person name="Zhang J."/>
            <person name="Lin C."/>
            <person name="Li X."/>
            <person name="Xing L."/>
            <person name="Huo D."/>
            <person name="Sun M."/>
            <person name="Wang L."/>
            <person name="Mercier A."/>
            <person name="Li F."/>
            <person name="Yang H."/>
            <person name="Xiang J."/>
        </authorList>
    </citation>
    <scope>NUCLEOTIDE SEQUENCE [LARGE SCALE GENOMIC DNA]</scope>
    <source>
        <strain evidence="9">Shaxun</strain>
        <tissue evidence="9">Muscle</tissue>
    </source>
</reference>
<keyword evidence="5" id="KW-0539">Nucleus</keyword>
<dbReference type="OrthoDB" id="295274at2759"/>
<evidence type="ECO:0000259" key="8">
    <source>
        <dbReference type="PROSITE" id="PS50217"/>
    </source>
</evidence>
<dbReference type="AlphaFoldDB" id="A0A2G8JUS8"/>
<dbReference type="EMBL" id="MRZV01001236">
    <property type="protein sequence ID" value="PIK39470.1"/>
    <property type="molecule type" value="Genomic_DNA"/>
</dbReference>
<dbReference type="FunFam" id="1.20.5.170:FF:000010">
    <property type="entry name" value="Cyclic AMP-dependent transcription factor ATF-2"/>
    <property type="match status" value="1"/>
</dbReference>
<dbReference type="PROSITE" id="PS50217">
    <property type="entry name" value="BZIP"/>
    <property type="match status" value="1"/>
</dbReference>
<feature type="compositionally biased region" description="Polar residues" evidence="7">
    <location>
        <begin position="90"/>
        <end position="102"/>
    </location>
</feature>
<keyword evidence="6" id="KW-0175">Coiled coil</keyword>
<feature type="domain" description="BZIP" evidence="8">
    <location>
        <begin position="132"/>
        <end position="195"/>
    </location>
</feature>
<dbReference type="PANTHER" id="PTHR19304">
    <property type="entry name" value="CYCLIC-AMP RESPONSE ELEMENT BINDING PROTEIN"/>
    <property type="match status" value="1"/>
</dbReference>
<feature type="region of interest" description="Disordered" evidence="7">
    <location>
        <begin position="115"/>
        <end position="134"/>
    </location>
</feature>
<dbReference type="STRING" id="307972.A0A2G8JUS8"/>
<dbReference type="GO" id="GO:0005634">
    <property type="term" value="C:nucleus"/>
    <property type="evidence" value="ECO:0007669"/>
    <property type="project" value="UniProtKB-SubCell"/>
</dbReference>
<protein>
    <submittedName>
        <fullName evidence="9">Cyclic AMP-responsive element-binding protein 5</fullName>
    </submittedName>
</protein>
<keyword evidence="4" id="KW-0804">Transcription</keyword>
<name>A0A2G8JUS8_STIJA</name>
<evidence type="ECO:0000256" key="2">
    <source>
        <dbReference type="ARBA" id="ARBA00023015"/>
    </source>
</evidence>
<evidence type="ECO:0000256" key="1">
    <source>
        <dbReference type="ARBA" id="ARBA00004123"/>
    </source>
</evidence>
<evidence type="ECO:0000256" key="5">
    <source>
        <dbReference type="ARBA" id="ARBA00023242"/>
    </source>
</evidence>
<comment type="subcellular location">
    <subcellularLocation>
        <location evidence="1">Nucleus</location>
    </subcellularLocation>
</comment>
<dbReference type="Proteomes" id="UP000230750">
    <property type="component" value="Unassembled WGS sequence"/>
</dbReference>
<dbReference type="GO" id="GO:0003700">
    <property type="term" value="F:DNA-binding transcription factor activity"/>
    <property type="evidence" value="ECO:0007669"/>
    <property type="project" value="InterPro"/>
</dbReference>
<evidence type="ECO:0000256" key="7">
    <source>
        <dbReference type="SAM" id="MobiDB-lite"/>
    </source>
</evidence>
<gene>
    <name evidence="9" type="ORF">BSL78_23688</name>
</gene>
<feature type="coiled-coil region" evidence="6">
    <location>
        <begin position="157"/>
        <end position="191"/>
    </location>
</feature>
<keyword evidence="10" id="KW-1185">Reference proteome</keyword>
<evidence type="ECO:0000313" key="10">
    <source>
        <dbReference type="Proteomes" id="UP000230750"/>
    </source>
</evidence>
<accession>A0A2G8JUS8</accession>
<evidence type="ECO:0000256" key="4">
    <source>
        <dbReference type="ARBA" id="ARBA00023163"/>
    </source>
</evidence>
<dbReference type="Pfam" id="PF00170">
    <property type="entry name" value="bZIP_1"/>
    <property type="match status" value="1"/>
</dbReference>
<evidence type="ECO:0000256" key="6">
    <source>
        <dbReference type="SAM" id="Coils"/>
    </source>
</evidence>
<organism evidence="9 10">
    <name type="scientific">Stichopus japonicus</name>
    <name type="common">Sea cucumber</name>
    <dbReference type="NCBI Taxonomy" id="307972"/>
    <lineage>
        <taxon>Eukaryota</taxon>
        <taxon>Metazoa</taxon>
        <taxon>Echinodermata</taxon>
        <taxon>Eleutherozoa</taxon>
        <taxon>Echinozoa</taxon>
        <taxon>Holothuroidea</taxon>
        <taxon>Aspidochirotacea</taxon>
        <taxon>Aspidochirotida</taxon>
        <taxon>Stichopodidae</taxon>
        <taxon>Apostichopus</taxon>
    </lineage>
</organism>